<comment type="caution">
    <text evidence="1">The sequence shown here is derived from an EMBL/GenBank/DDBJ whole genome shotgun (WGS) entry which is preliminary data.</text>
</comment>
<sequence>VRDAPSACRWEVTVKPSAKGIGYSLYDRTKKRRQAFAKLDDLLAALEATGGVS</sequence>
<reference evidence="1" key="1">
    <citation type="journal article" date="2014" name="Front. Microbiol.">
        <title>High frequency of phylogenetically diverse reductive dehalogenase-homologous genes in deep subseafloor sedimentary metagenomes.</title>
        <authorList>
            <person name="Kawai M."/>
            <person name="Futagami T."/>
            <person name="Toyoda A."/>
            <person name="Takaki Y."/>
            <person name="Nishi S."/>
            <person name="Hori S."/>
            <person name="Arai W."/>
            <person name="Tsubouchi T."/>
            <person name="Morono Y."/>
            <person name="Uchiyama I."/>
            <person name="Ito T."/>
            <person name="Fujiyama A."/>
            <person name="Inagaki F."/>
            <person name="Takami H."/>
        </authorList>
    </citation>
    <scope>NUCLEOTIDE SEQUENCE</scope>
    <source>
        <strain evidence="1">Expedition CK06-06</strain>
    </source>
</reference>
<proteinExistence type="predicted"/>
<dbReference type="EMBL" id="BARS01034610">
    <property type="protein sequence ID" value="GAG24229.1"/>
    <property type="molecule type" value="Genomic_DNA"/>
</dbReference>
<protein>
    <submittedName>
        <fullName evidence="1">Uncharacterized protein</fullName>
    </submittedName>
</protein>
<organism evidence="1">
    <name type="scientific">marine sediment metagenome</name>
    <dbReference type="NCBI Taxonomy" id="412755"/>
    <lineage>
        <taxon>unclassified sequences</taxon>
        <taxon>metagenomes</taxon>
        <taxon>ecological metagenomes</taxon>
    </lineage>
</organism>
<dbReference type="AlphaFoldDB" id="X0W0C0"/>
<name>X0W0C0_9ZZZZ</name>
<feature type="non-terminal residue" evidence="1">
    <location>
        <position position="1"/>
    </location>
</feature>
<gene>
    <name evidence="1" type="ORF">S01H1_53448</name>
</gene>
<evidence type="ECO:0000313" key="1">
    <source>
        <dbReference type="EMBL" id="GAG24229.1"/>
    </source>
</evidence>
<accession>X0W0C0</accession>